<dbReference type="AlphaFoldDB" id="X1KUM4"/>
<dbReference type="InterPro" id="IPR007269">
    <property type="entry name" value="ICMT_MeTrfase"/>
</dbReference>
<proteinExistence type="predicted"/>
<evidence type="ECO:0000313" key="6">
    <source>
        <dbReference type="EMBL" id="GAH93859.1"/>
    </source>
</evidence>
<sequence>IPLAYTSWVLFFSLGHASWANMLYGFGFEGNYLPLGILLTVFEIAAFIGGLTLFVWGFIQIVQAKKNNVHLAQTGPYKYIRHPQHFGIILISLPFVFFLQAGLNFSIYIKIRAGDILSWVLF</sequence>
<accession>X1KUM4</accession>
<keyword evidence="3 5" id="KW-1133">Transmembrane helix</keyword>
<feature type="non-terminal residue" evidence="6">
    <location>
        <position position="1"/>
    </location>
</feature>
<keyword evidence="2 5" id="KW-0812">Transmembrane</keyword>
<comment type="caution">
    <text evidence="6">The sequence shown here is derived from an EMBL/GenBank/DDBJ whole genome shotgun (WGS) entry which is preliminary data.</text>
</comment>
<protein>
    <recommendedName>
        <fullName evidence="7">NnrU domain-containing protein</fullName>
    </recommendedName>
</protein>
<keyword evidence="4 5" id="KW-0472">Membrane</keyword>
<evidence type="ECO:0000256" key="2">
    <source>
        <dbReference type="ARBA" id="ARBA00022692"/>
    </source>
</evidence>
<evidence type="ECO:0008006" key="7">
    <source>
        <dbReference type="Google" id="ProtNLM"/>
    </source>
</evidence>
<dbReference type="Pfam" id="PF04140">
    <property type="entry name" value="ICMT"/>
    <property type="match status" value="1"/>
</dbReference>
<evidence type="ECO:0000256" key="3">
    <source>
        <dbReference type="ARBA" id="ARBA00022989"/>
    </source>
</evidence>
<evidence type="ECO:0000256" key="5">
    <source>
        <dbReference type="SAM" id="Phobius"/>
    </source>
</evidence>
<reference evidence="6" key="1">
    <citation type="journal article" date="2014" name="Front. Microbiol.">
        <title>High frequency of phylogenetically diverse reductive dehalogenase-homologous genes in deep subseafloor sedimentary metagenomes.</title>
        <authorList>
            <person name="Kawai M."/>
            <person name="Futagami T."/>
            <person name="Toyoda A."/>
            <person name="Takaki Y."/>
            <person name="Nishi S."/>
            <person name="Hori S."/>
            <person name="Arai W."/>
            <person name="Tsubouchi T."/>
            <person name="Morono Y."/>
            <person name="Uchiyama I."/>
            <person name="Ito T."/>
            <person name="Fujiyama A."/>
            <person name="Inagaki F."/>
            <person name="Takami H."/>
        </authorList>
    </citation>
    <scope>NUCLEOTIDE SEQUENCE</scope>
    <source>
        <strain evidence="6">Expedition CK06-06</strain>
    </source>
</reference>
<feature type="transmembrane region" description="Helical" evidence="5">
    <location>
        <begin position="33"/>
        <end position="59"/>
    </location>
</feature>
<dbReference type="GO" id="GO:0004671">
    <property type="term" value="F:protein C-terminal S-isoprenylcysteine carboxyl O-methyltransferase activity"/>
    <property type="evidence" value="ECO:0007669"/>
    <property type="project" value="InterPro"/>
</dbReference>
<comment type="subcellular location">
    <subcellularLocation>
        <location evidence="1">Membrane</location>
        <topology evidence="1">Multi-pass membrane protein</topology>
    </subcellularLocation>
</comment>
<feature type="non-terminal residue" evidence="6">
    <location>
        <position position="122"/>
    </location>
</feature>
<evidence type="ECO:0000256" key="4">
    <source>
        <dbReference type="ARBA" id="ARBA00023136"/>
    </source>
</evidence>
<evidence type="ECO:0000256" key="1">
    <source>
        <dbReference type="ARBA" id="ARBA00004141"/>
    </source>
</evidence>
<dbReference type="Gene3D" id="1.20.120.1630">
    <property type="match status" value="1"/>
</dbReference>
<gene>
    <name evidence="6" type="ORF">S03H2_70447</name>
</gene>
<dbReference type="EMBL" id="BARU01046825">
    <property type="protein sequence ID" value="GAH93859.1"/>
    <property type="molecule type" value="Genomic_DNA"/>
</dbReference>
<feature type="transmembrane region" description="Helical" evidence="5">
    <location>
        <begin position="86"/>
        <end position="109"/>
    </location>
</feature>
<dbReference type="GO" id="GO:0016020">
    <property type="term" value="C:membrane"/>
    <property type="evidence" value="ECO:0007669"/>
    <property type="project" value="UniProtKB-SubCell"/>
</dbReference>
<organism evidence="6">
    <name type="scientific">marine sediment metagenome</name>
    <dbReference type="NCBI Taxonomy" id="412755"/>
    <lineage>
        <taxon>unclassified sequences</taxon>
        <taxon>metagenomes</taxon>
        <taxon>ecological metagenomes</taxon>
    </lineage>
</organism>
<name>X1KUM4_9ZZZZ</name>